<keyword evidence="1" id="KW-0472">Membrane</keyword>
<proteinExistence type="predicted"/>
<gene>
    <name evidence="3" type="ORF">B0T22DRAFT_447673</name>
</gene>
<feature type="transmembrane region" description="Helical" evidence="1">
    <location>
        <begin position="35"/>
        <end position="54"/>
    </location>
</feature>
<dbReference type="Proteomes" id="UP001270362">
    <property type="component" value="Unassembled WGS sequence"/>
</dbReference>
<dbReference type="AlphaFoldDB" id="A0AAE1CFL7"/>
<evidence type="ECO:0000256" key="2">
    <source>
        <dbReference type="SAM" id="SignalP"/>
    </source>
</evidence>
<keyword evidence="1" id="KW-0812">Transmembrane</keyword>
<name>A0AAE1CFL7_9PEZI</name>
<evidence type="ECO:0008006" key="5">
    <source>
        <dbReference type="Google" id="ProtNLM"/>
    </source>
</evidence>
<dbReference type="EMBL" id="JAULSO010000001">
    <property type="protein sequence ID" value="KAK3692605.1"/>
    <property type="molecule type" value="Genomic_DNA"/>
</dbReference>
<organism evidence="3 4">
    <name type="scientific">Podospora appendiculata</name>
    <dbReference type="NCBI Taxonomy" id="314037"/>
    <lineage>
        <taxon>Eukaryota</taxon>
        <taxon>Fungi</taxon>
        <taxon>Dikarya</taxon>
        <taxon>Ascomycota</taxon>
        <taxon>Pezizomycotina</taxon>
        <taxon>Sordariomycetes</taxon>
        <taxon>Sordariomycetidae</taxon>
        <taxon>Sordariales</taxon>
        <taxon>Podosporaceae</taxon>
        <taxon>Podospora</taxon>
    </lineage>
</organism>
<evidence type="ECO:0000256" key="1">
    <source>
        <dbReference type="SAM" id="Phobius"/>
    </source>
</evidence>
<sequence length="89" mass="10150">MFSWAVWWVFCAPYQPCYAGSVLANCFRNRLHEQAIFPCLSFSFSFLWTMYPLGARIRKSLTRRAGFSKIVHLPPAAWPCSSPSSPPCT</sequence>
<feature type="signal peptide" evidence="2">
    <location>
        <begin position="1"/>
        <end position="19"/>
    </location>
</feature>
<evidence type="ECO:0000313" key="4">
    <source>
        <dbReference type="Proteomes" id="UP001270362"/>
    </source>
</evidence>
<keyword evidence="1" id="KW-1133">Transmembrane helix</keyword>
<accession>A0AAE1CFL7</accession>
<feature type="chain" id="PRO_5042044604" description="Secreted protein" evidence="2">
    <location>
        <begin position="20"/>
        <end position="89"/>
    </location>
</feature>
<keyword evidence="2" id="KW-0732">Signal</keyword>
<keyword evidence="4" id="KW-1185">Reference proteome</keyword>
<reference evidence="3" key="2">
    <citation type="submission" date="2023-06" db="EMBL/GenBank/DDBJ databases">
        <authorList>
            <consortium name="Lawrence Berkeley National Laboratory"/>
            <person name="Haridas S."/>
            <person name="Hensen N."/>
            <person name="Bonometti L."/>
            <person name="Westerberg I."/>
            <person name="Brannstrom I.O."/>
            <person name="Guillou S."/>
            <person name="Cros-Aarteil S."/>
            <person name="Calhoun S."/>
            <person name="Kuo A."/>
            <person name="Mondo S."/>
            <person name="Pangilinan J."/>
            <person name="Riley R."/>
            <person name="Labutti K."/>
            <person name="Andreopoulos B."/>
            <person name="Lipzen A."/>
            <person name="Chen C."/>
            <person name="Yanf M."/>
            <person name="Daum C."/>
            <person name="Ng V."/>
            <person name="Clum A."/>
            <person name="Steindorff A."/>
            <person name="Ohm R."/>
            <person name="Martin F."/>
            <person name="Silar P."/>
            <person name="Natvig D."/>
            <person name="Lalanne C."/>
            <person name="Gautier V."/>
            <person name="Ament-Velasquez S.L."/>
            <person name="Kruys A."/>
            <person name="Hutchinson M.I."/>
            <person name="Powell A.J."/>
            <person name="Barry K."/>
            <person name="Miller A.N."/>
            <person name="Grigoriev I.V."/>
            <person name="Debuchy R."/>
            <person name="Gladieux P."/>
            <person name="Thoren M.H."/>
            <person name="Johannesson H."/>
        </authorList>
    </citation>
    <scope>NUCLEOTIDE SEQUENCE</scope>
    <source>
        <strain evidence="3">CBS 314.62</strain>
    </source>
</reference>
<comment type="caution">
    <text evidence="3">The sequence shown here is derived from an EMBL/GenBank/DDBJ whole genome shotgun (WGS) entry which is preliminary data.</text>
</comment>
<protein>
    <recommendedName>
        <fullName evidence="5">Secreted protein</fullName>
    </recommendedName>
</protein>
<reference evidence="3" key="1">
    <citation type="journal article" date="2023" name="Mol. Phylogenet. Evol.">
        <title>Genome-scale phylogeny and comparative genomics of the fungal order Sordariales.</title>
        <authorList>
            <person name="Hensen N."/>
            <person name="Bonometti L."/>
            <person name="Westerberg I."/>
            <person name="Brannstrom I.O."/>
            <person name="Guillou S."/>
            <person name="Cros-Aarteil S."/>
            <person name="Calhoun S."/>
            <person name="Haridas S."/>
            <person name="Kuo A."/>
            <person name="Mondo S."/>
            <person name="Pangilinan J."/>
            <person name="Riley R."/>
            <person name="LaButti K."/>
            <person name="Andreopoulos B."/>
            <person name="Lipzen A."/>
            <person name="Chen C."/>
            <person name="Yan M."/>
            <person name="Daum C."/>
            <person name="Ng V."/>
            <person name="Clum A."/>
            <person name="Steindorff A."/>
            <person name="Ohm R.A."/>
            <person name="Martin F."/>
            <person name="Silar P."/>
            <person name="Natvig D.O."/>
            <person name="Lalanne C."/>
            <person name="Gautier V."/>
            <person name="Ament-Velasquez S.L."/>
            <person name="Kruys A."/>
            <person name="Hutchinson M.I."/>
            <person name="Powell A.J."/>
            <person name="Barry K."/>
            <person name="Miller A.N."/>
            <person name="Grigoriev I.V."/>
            <person name="Debuchy R."/>
            <person name="Gladieux P."/>
            <person name="Hiltunen Thoren M."/>
            <person name="Johannesson H."/>
        </authorList>
    </citation>
    <scope>NUCLEOTIDE SEQUENCE</scope>
    <source>
        <strain evidence="3">CBS 314.62</strain>
    </source>
</reference>
<evidence type="ECO:0000313" key="3">
    <source>
        <dbReference type="EMBL" id="KAK3692605.1"/>
    </source>
</evidence>